<evidence type="ECO:0000313" key="2">
    <source>
        <dbReference type="EMBL" id="PNT11733.1"/>
    </source>
</evidence>
<organism evidence="2 3">
    <name type="scientific">Populus trichocarpa</name>
    <name type="common">Western balsam poplar</name>
    <name type="synonym">Populus balsamifera subsp. trichocarpa</name>
    <dbReference type="NCBI Taxonomy" id="3694"/>
    <lineage>
        <taxon>Eukaryota</taxon>
        <taxon>Viridiplantae</taxon>
        <taxon>Streptophyta</taxon>
        <taxon>Embryophyta</taxon>
        <taxon>Tracheophyta</taxon>
        <taxon>Spermatophyta</taxon>
        <taxon>Magnoliopsida</taxon>
        <taxon>eudicotyledons</taxon>
        <taxon>Gunneridae</taxon>
        <taxon>Pentapetalae</taxon>
        <taxon>rosids</taxon>
        <taxon>fabids</taxon>
        <taxon>Malpighiales</taxon>
        <taxon>Salicaceae</taxon>
        <taxon>Saliceae</taxon>
        <taxon>Populus</taxon>
    </lineage>
</organism>
<dbReference type="Proteomes" id="UP000006729">
    <property type="component" value="Chromosome 11"/>
</dbReference>
<dbReference type="OMA" id="VEGHRDC"/>
<gene>
    <name evidence="2" type="ORF">POPTR_011G042000</name>
</gene>
<dbReference type="Gramene" id="Potri.011G042000.1.v4.1">
    <property type="protein sequence ID" value="Potri.011G042000.1.v4.1"/>
    <property type="gene ID" value="Potri.011G042000.v4.1"/>
</dbReference>
<dbReference type="InParanoid" id="B9HYN0"/>
<feature type="region of interest" description="Disordered" evidence="1">
    <location>
        <begin position="14"/>
        <end position="57"/>
    </location>
</feature>
<keyword evidence="3" id="KW-1185">Reference proteome</keyword>
<evidence type="ECO:0000256" key="1">
    <source>
        <dbReference type="SAM" id="MobiDB-lite"/>
    </source>
</evidence>
<evidence type="ECO:0000313" key="3">
    <source>
        <dbReference type="Proteomes" id="UP000006729"/>
    </source>
</evidence>
<feature type="compositionally biased region" description="Basic and acidic residues" evidence="1">
    <location>
        <begin position="48"/>
        <end position="57"/>
    </location>
</feature>
<dbReference type="InterPro" id="IPR022251">
    <property type="entry name" value="DUF3774_wound-induced"/>
</dbReference>
<proteinExistence type="predicted"/>
<dbReference type="Pfam" id="PF12609">
    <property type="entry name" value="DUF3774"/>
    <property type="match status" value="1"/>
</dbReference>
<dbReference type="AlphaFoldDB" id="B9HYN0"/>
<dbReference type="EMBL" id="CM009300">
    <property type="protein sequence ID" value="PNT11733.1"/>
    <property type="molecule type" value="Genomic_DNA"/>
</dbReference>
<dbReference type="HOGENOM" id="CLU_164353_3_0_1"/>
<protein>
    <submittedName>
        <fullName evidence="2">Uncharacterized protein</fullName>
    </submittedName>
</protein>
<name>B9HYN0_POPTR</name>
<feature type="compositionally biased region" description="Polar residues" evidence="1">
    <location>
        <begin position="21"/>
        <end position="33"/>
    </location>
</feature>
<accession>B9HYN0</accession>
<reference evidence="2 3" key="1">
    <citation type="journal article" date="2006" name="Science">
        <title>The genome of black cottonwood, Populus trichocarpa (Torr. &amp; Gray).</title>
        <authorList>
            <person name="Tuskan G.A."/>
            <person name="Difazio S."/>
            <person name="Jansson S."/>
            <person name="Bohlmann J."/>
            <person name="Grigoriev I."/>
            <person name="Hellsten U."/>
            <person name="Putnam N."/>
            <person name="Ralph S."/>
            <person name="Rombauts S."/>
            <person name="Salamov A."/>
            <person name="Schein J."/>
            <person name="Sterck L."/>
            <person name="Aerts A."/>
            <person name="Bhalerao R.R."/>
            <person name="Bhalerao R.P."/>
            <person name="Blaudez D."/>
            <person name="Boerjan W."/>
            <person name="Brun A."/>
            <person name="Brunner A."/>
            <person name="Busov V."/>
            <person name="Campbell M."/>
            <person name="Carlson J."/>
            <person name="Chalot M."/>
            <person name="Chapman J."/>
            <person name="Chen G.L."/>
            <person name="Cooper D."/>
            <person name="Coutinho P.M."/>
            <person name="Couturier J."/>
            <person name="Covert S."/>
            <person name="Cronk Q."/>
            <person name="Cunningham R."/>
            <person name="Davis J."/>
            <person name="Degroeve S."/>
            <person name="Dejardin A."/>
            <person name="Depamphilis C."/>
            <person name="Detter J."/>
            <person name="Dirks B."/>
            <person name="Dubchak I."/>
            <person name="Duplessis S."/>
            <person name="Ehlting J."/>
            <person name="Ellis B."/>
            <person name="Gendler K."/>
            <person name="Goodstein D."/>
            <person name="Gribskov M."/>
            <person name="Grimwood J."/>
            <person name="Groover A."/>
            <person name="Gunter L."/>
            <person name="Hamberger B."/>
            <person name="Heinze B."/>
            <person name="Helariutta Y."/>
            <person name="Henrissat B."/>
            <person name="Holligan D."/>
            <person name="Holt R."/>
            <person name="Huang W."/>
            <person name="Islam-Faridi N."/>
            <person name="Jones S."/>
            <person name="Jones-Rhoades M."/>
            <person name="Jorgensen R."/>
            <person name="Joshi C."/>
            <person name="Kangasjarvi J."/>
            <person name="Karlsson J."/>
            <person name="Kelleher C."/>
            <person name="Kirkpatrick R."/>
            <person name="Kirst M."/>
            <person name="Kohler A."/>
            <person name="Kalluri U."/>
            <person name="Larimer F."/>
            <person name="Leebens-Mack J."/>
            <person name="Leple J.C."/>
            <person name="Locascio P."/>
            <person name="Lou Y."/>
            <person name="Lucas S."/>
            <person name="Martin F."/>
            <person name="Montanini B."/>
            <person name="Napoli C."/>
            <person name="Nelson D.R."/>
            <person name="Nelson C."/>
            <person name="Nieminen K."/>
            <person name="Nilsson O."/>
            <person name="Pereda V."/>
            <person name="Peter G."/>
            <person name="Philippe R."/>
            <person name="Pilate G."/>
            <person name="Poliakov A."/>
            <person name="Razumovskaya J."/>
            <person name="Richardson P."/>
            <person name="Rinaldi C."/>
            <person name="Ritland K."/>
            <person name="Rouze P."/>
            <person name="Ryaboy D."/>
            <person name="Schmutz J."/>
            <person name="Schrader J."/>
            <person name="Segerman B."/>
            <person name="Shin H."/>
            <person name="Siddiqui A."/>
            <person name="Sterky F."/>
            <person name="Terry A."/>
            <person name="Tsai C.J."/>
            <person name="Uberbacher E."/>
            <person name="Unneberg P."/>
            <person name="Vahala J."/>
            <person name="Wall K."/>
            <person name="Wessler S."/>
            <person name="Yang G."/>
            <person name="Yin T."/>
            <person name="Douglas C."/>
            <person name="Marra M."/>
            <person name="Sandberg G."/>
            <person name="Van de Peer Y."/>
            <person name="Rokhsar D."/>
        </authorList>
    </citation>
    <scope>NUCLEOTIDE SEQUENCE [LARGE SCALE GENOMIC DNA]</scope>
    <source>
        <strain evidence="3">cv. Nisqually</strain>
    </source>
</reference>
<sequence length="74" mass="8212">MSYSSRNCMEASLAGVEGQPSHGSKSNSTFRSWSSRKKSYFSGGNGGRDGESKRKQAEDSFQRVMYLNCWTQGC</sequence>